<reference evidence="2" key="2">
    <citation type="submission" date="2020-11" db="EMBL/GenBank/DDBJ databases">
        <authorList>
            <person name="McCartney M.A."/>
            <person name="Auch B."/>
            <person name="Kono T."/>
            <person name="Mallez S."/>
            <person name="Becker A."/>
            <person name="Gohl D.M."/>
            <person name="Silverstein K.A.T."/>
            <person name="Koren S."/>
            <person name="Bechman K.B."/>
            <person name="Herman A."/>
            <person name="Abrahante J.E."/>
            <person name="Garbe J."/>
        </authorList>
    </citation>
    <scope>NUCLEOTIDE SEQUENCE</scope>
    <source>
        <strain evidence="2">Duluth1</strain>
        <tissue evidence="2">Whole animal</tissue>
    </source>
</reference>
<gene>
    <name evidence="2" type="ORF">DPMN_179829</name>
</gene>
<sequence length="59" mass="6502">MLACTDCQRICKLYCTPRAGNSRAQTPDGGDISMNQVGSTLHWGPDPGQNRFYMTHGDK</sequence>
<keyword evidence="3" id="KW-1185">Reference proteome</keyword>
<dbReference type="Proteomes" id="UP000828390">
    <property type="component" value="Unassembled WGS sequence"/>
</dbReference>
<evidence type="ECO:0000256" key="1">
    <source>
        <dbReference type="SAM" id="MobiDB-lite"/>
    </source>
</evidence>
<proteinExistence type="predicted"/>
<name>A0A9D4ED31_DREPO</name>
<dbReference type="AlphaFoldDB" id="A0A9D4ED31"/>
<organism evidence="2 3">
    <name type="scientific">Dreissena polymorpha</name>
    <name type="common">Zebra mussel</name>
    <name type="synonym">Mytilus polymorpha</name>
    <dbReference type="NCBI Taxonomy" id="45954"/>
    <lineage>
        <taxon>Eukaryota</taxon>
        <taxon>Metazoa</taxon>
        <taxon>Spiralia</taxon>
        <taxon>Lophotrochozoa</taxon>
        <taxon>Mollusca</taxon>
        <taxon>Bivalvia</taxon>
        <taxon>Autobranchia</taxon>
        <taxon>Heteroconchia</taxon>
        <taxon>Euheterodonta</taxon>
        <taxon>Imparidentia</taxon>
        <taxon>Neoheterodontei</taxon>
        <taxon>Myida</taxon>
        <taxon>Dreissenoidea</taxon>
        <taxon>Dreissenidae</taxon>
        <taxon>Dreissena</taxon>
    </lineage>
</organism>
<feature type="region of interest" description="Disordered" evidence="1">
    <location>
        <begin position="19"/>
        <end position="59"/>
    </location>
</feature>
<reference evidence="2" key="1">
    <citation type="journal article" date="2019" name="bioRxiv">
        <title>The Genome of the Zebra Mussel, Dreissena polymorpha: A Resource for Invasive Species Research.</title>
        <authorList>
            <person name="McCartney M.A."/>
            <person name="Auch B."/>
            <person name="Kono T."/>
            <person name="Mallez S."/>
            <person name="Zhang Y."/>
            <person name="Obille A."/>
            <person name="Becker A."/>
            <person name="Abrahante J.E."/>
            <person name="Garbe J."/>
            <person name="Badalamenti J.P."/>
            <person name="Herman A."/>
            <person name="Mangelson H."/>
            <person name="Liachko I."/>
            <person name="Sullivan S."/>
            <person name="Sone E.D."/>
            <person name="Koren S."/>
            <person name="Silverstein K.A.T."/>
            <person name="Beckman K.B."/>
            <person name="Gohl D.M."/>
        </authorList>
    </citation>
    <scope>NUCLEOTIDE SEQUENCE</scope>
    <source>
        <strain evidence="2">Duluth1</strain>
        <tissue evidence="2">Whole animal</tissue>
    </source>
</reference>
<protein>
    <submittedName>
        <fullName evidence="2">Uncharacterized protein</fullName>
    </submittedName>
</protein>
<evidence type="ECO:0000313" key="3">
    <source>
        <dbReference type="Proteomes" id="UP000828390"/>
    </source>
</evidence>
<accession>A0A9D4ED31</accession>
<comment type="caution">
    <text evidence="2">The sequence shown here is derived from an EMBL/GenBank/DDBJ whole genome shotgun (WGS) entry which is preliminary data.</text>
</comment>
<dbReference type="EMBL" id="JAIWYP010000009">
    <property type="protein sequence ID" value="KAH3778374.1"/>
    <property type="molecule type" value="Genomic_DNA"/>
</dbReference>
<evidence type="ECO:0000313" key="2">
    <source>
        <dbReference type="EMBL" id="KAH3778374.1"/>
    </source>
</evidence>